<dbReference type="Proteomes" id="UP000546324">
    <property type="component" value="Unassembled WGS sequence"/>
</dbReference>
<evidence type="ECO:0000256" key="2">
    <source>
        <dbReference type="ARBA" id="ARBA00023163"/>
    </source>
</evidence>
<dbReference type="InterPro" id="IPR027383">
    <property type="entry name" value="Znf_put"/>
</dbReference>
<feature type="region of interest" description="Disordered" evidence="3">
    <location>
        <begin position="56"/>
        <end position="105"/>
    </location>
</feature>
<gene>
    <name evidence="5" type="ORF">BKA00_004199</name>
</gene>
<name>A0A7X0G235_9ACTN</name>
<evidence type="ECO:0000256" key="3">
    <source>
        <dbReference type="SAM" id="MobiDB-lite"/>
    </source>
</evidence>
<keyword evidence="2" id="KW-0804">Transcription</keyword>
<reference evidence="5 6" key="1">
    <citation type="submission" date="2020-08" db="EMBL/GenBank/DDBJ databases">
        <title>Sequencing the genomes of 1000 actinobacteria strains.</title>
        <authorList>
            <person name="Klenk H.-P."/>
        </authorList>
    </citation>
    <scope>NUCLEOTIDE SEQUENCE [LARGE SCALE GENOMIC DNA]</scope>
    <source>
        <strain evidence="5 6">DSM 43675</strain>
    </source>
</reference>
<organism evidence="5 6">
    <name type="scientific">Actinomadura coerulea</name>
    <dbReference type="NCBI Taxonomy" id="46159"/>
    <lineage>
        <taxon>Bacteria</taxon>
        <taxon>Bacillati</taxon>
        <taxon>Actinomycetota</taxon>
        <taxon>Actinomycetes</taxon>
        <taxon>Streptosporangiales</taxon>
        <taxon>Thermomonosporaceae</taxon>
        <taxon>Actinomadura</taxon>
    </lineage>
</organism>
<evidence type="ECO:0000313" key="5">
    <source>
        <dbReference type="EMBL" id="MBB6397285.1"/>
    </source>
</evidence>
<evidence type="ECO:0000259" key="4">
    <source>
        <dbReference type="Pfam" id="PF13490"/>
    </source>
</evidence>
<feature type="domain" description="Putative zinc-finger" evidence="4">
    <location>
        <begin position="19"/>
        <end position="40"/>
    </location>
</feature>
<keyword evidence="1" id="KW-0805">Transcription regulation</keyword>
<evidence type="ECO:0000256" key="1">
    <source>
        <dbReference type="ARBA" id="ARBA00023015"/>
    </source>
</evidence>
<dbReference type="AlphaFoldDB" id="A0A7X0G235"/>
<dbReference type="EMBL" id="JACHMQ010000001">
    <property type="protein sequence ID" value="MBB6397285.1"/>
    <property type="molecule type" value="Genomic_DNA"/>
</dbReference>
<keyword evidence="6" id="KW-1185">Reference proteome</keyword>
<comment type="caution">
    <text evidence="5">The sequence shown here is derived from an EMBL/GenBank/DDBJ whole genome shotgun (WGS) entry which is preliminary data.</text>
</comment>
<dbReference type="Gene3D" id="1.10.10.1320">
    <property type="entry name" value="Anti-sigma factor, zinc-finger domain"/>
    <property type="match status" value="1"/>
</dbReference>
<dbReference type="Pfam" id="PF13490">
    <property type="entry name" value="zf-HC2"/>
    <property type="match status" value="1"/>
</dbReference>
<sequence length="105" mass="10376">MGGTDCGAYRIGLGVYAIGRLAGTEADALSAHLSGCPPCRDELARLRGVAELLARSARQGNGAAPPRPGPVRKRGSAGRGPRTGASGTGLSASCAYGAAGPGRSR</sequence>
<evidence type="ECO:0000313" key="6">
    <source>
        <dbReference type="Proteomes" id="UP000546324"/>
    </source>
</evidence>
<proteinExistence type="predicted"/>
<dbReference type="InterPro" id="IPR041916">
    <property type="entry name" value="Anti_sigma_zinc_sf"/>
</dbReference>
<accession>A0A7X0G235</accession>
<protein>
    <submittedName>
        <fullName evidence="5">Anti-sigma factor RsiW</fullName>
    </submittedName>
</protein>
<dbReference type="RefSeq" id="WP_185027503.1">
    <property type="nucleotide sequence ID" value="NZ_JACHMQ010000001.1"/>
</dbReference>